<feature type="compositionally biased region" description="Basic and acidic residues" evidence="4">
    <location>
        <begin position="32"/>
        <end position="43"/>
    </location>
</feature>
<comment type="subcellular location">
    <subcellularLocation>
        <location evidence="1">Nucleus</location>
    </subcellularLocation>
</comment>
<gene>
    <name evidence="6" type="primary">GTE1</name>
    <name evidence="6" type="ORF">AXF42_Ash012754</name>
</gene>
<dbReference type="InterPro" id="IPR038336">
    <property type="entry name" value="NET_sf"/>
</dbReference>
<dbReference type="GO" id="GO:0000398">
    <property type="term" value="P:mRNA splicing, via spliceosome"/>
    <property type="evidence" value="ECO:0007669"/>
    <property type="project" value="TreeGrafter"/>
</dbReference>
<dbReference type="Gene3D" id="1.20.1270.220">
    <property type="match status" value="1"/>
</dbReference>
<evidence type="ECO:0000313" key="7">
    <source>
        <dbReference type="Proteomes" id="UP000236161"/>
    </source>
</evidence>
<comment type="similarity">
    <text evidence="2">Belongs to the TLS1 family.</text>
</comment>
<protein>
    <submittedName>
        <fullName evidence="6">Transcription factor GTE1</fullName>
    </submittedName>
</protein>
<evidence type="ECO:0000259" key="5">
    <source>
        <dbReference type="PROSITE" id="PS51525"/>
    </source>
</evidence>
<name>A0A2I0AM60_9ASPA</name>
<dbReference type="PANTHER" id="PTHR13486:SF2">
    <property type="entry name" value="SPLICING FACTOR C9ORF78"/>
    <property type="match status" value="1"/>
</dbReference>
<dbReference type="Pfam" id="PF07052">
    <property type="entry name" value="Hep_59"/>
    <property type="match status" value="1"/>
</dbReference>
<evidence type="ECO:0000256" key="3">
    <source>
        <dbReference type="ARBA" id="ARBA00023242"/>
    </source>
</evidence>
<evidence type="ECO:0000256" key="4">
    <source>
        <dbReference type="SAM" id="MobiDB-lite"/>
    </source>
</evidence>
<dbReference type="AlphaFoldDB" id="A0A2I0AM60"/>
<evidence type="ECO:0000313" key="6">
    <source>
        <dbReference type="EMBL" id="PKA56624.1"/>
    </source>
</evidence>
<dbReference type="Pfam" id="PF17035">
    <property type="entry name" value="BET"/>
    <property type="match status" value="1"/>
</dbReference>
<reference evidence="6 7" key="1">
    <citation type="journal article" date="2017" name="Nature">
        <title>The Apostasia genome and the evolution of orchids.</title>
        <authorList>
            <person name="Zhang G.Q."/>
            <person name="Liu K.W."/>
            <person name="Li Z."/>
            <person name="Lohaus R."/>
            <person name="Hsiao Y.Y."/>
            <person name="Niu S.C."/>
            <person name="Wang J.Y."/>
            <person name="Lin Y.C."/>
            <person name="Xu Q."/>
            <person name="Chen L.J."/>
            <person name="Yoshida K."/>
            <person name="Fujiwara S."/>
            <person name="Wang Z.W."/>
            <person name="Zhang Y.Q."/>
            <person name="Mitsuda N."/>
            <person name="Wang M."/>
            <person name="Liu G.H."/>
            <person name="Pecoraro L."/>
            <person name="Huang H.X."/>
            <person name="Xiao X.J."/>
            <person name="Lin M."/>
            <person name="Wu X.Y."/>
            <person name="Wu W.L."/>
            <person name="Chen Y.Y."/>
            <person name="Chang S.B."/>
            <person name="Sakamoto S."/>
            <person name="Ohme-Takagi M."/>
            <person name="Yagi M."/>
            <person name="Zeng S.J."/>
            <person name="Shen C.Y."/>
            <person name="Yeh C.M."/>
            <person name="Luo Y.B."/>
            <person name="Tsai W.C."/>
            <person name="Van de Peer Y."/>
            <person name="Liu Z.J."/>
        </authorList>
    </citation>
    <scope>NUCLEOTIDE SEQUENCE [LARGE SCALE GENOMIC DNA]</scope>
    <source>
        <strain evidence="7">cv. Shenzhen</strain>
        <tissue evidence="6">Stem</tissue>
    </source>
</reference>
<proteinExistence type="inferred from homology"/>
<dbReference type="PROSITE" id="PS51525">
    <property type="entry name" value="NET"/>
    <property type="match status" value="1"/>
</dbReference>
<feature type="domain" description="NET" evidence="5">
    <location>
        <begin position="437"/>
        <end position="519"/>
    </location>
</feature>
<sequence>MCKSGAGACGHRREGTRGRAQGDAVRRGAVARGREHTLQERHAQRWSWGTRRGCWDVRGRRAGASDGTKSEVEVNAGDLEDISLFGLVGGGEAMPAKNFRKQTIEQEDAGAESGDEEERRLKLEEVKFLQKLRERKPGISALPIVQSGAGGFHRSGDKADGDGEKEDLVLQDTFAQETAVTIEDPNMLKYVEQELAKRRGHKIDSVEKEDKDPMDELCAVPEHLKVRKRNSEESSTQWTTGIAEVQLPIEYKLRNMEETEAAKKLLQEKRLVGRTKPESSIPSSYSADYFHRDRDYAEKLRSAKAMSNEPGPDILGYFRHLVSELLVDHEAIPLPFPEYKKERLNVLLNESVDCIAEEIEKIKDQILAEFQTESELGKEQLAYHGHKADGRTQCTRKRKAPSVSTVDNGGTDIQQSTVKCLFEIQLDKMEQGLEDFLDIVVSKCRSMTRAEKERLGRRIKKLPQPALNRVVQIITQRGSSMEDPAPSEILVNLEAQDDITLWRLYYYVETVLRANNLSSCSNPMPFPLV</sequence>
<keyword evidence="3" id="KW-0539">Nucleus</keyword>
<dbReference type="OrthoDB" id="5627at2759"/>
<feature type="region of interest" description="Disordered" evidence="4">
    <location>
        <begin position="1"/>
        <end position="43"/>
    </location>
</feature>
<dbReference type="PANTHER" id="PTHR13486">
    <property type="entry name" value="TELOMERE LENGTH AND SILENCING PROTEIN 1 TLS1 FAMILY MEMBER"/>
    <property type="match status" value="1"/>
</dbReference>
<keyword evidence="7" id="KW-1185">Reference proteome</keyword>
<organism evidence="6 7">
    <name type="scientific">Apostasia shenzhenica</name>
    <dbReference type="NCBI Taxonomy" id="1088818"/>
    <lineage>
        <taxon>Eukaryota</taxon>
        <taxon>Viridiplantae</taxon>
        <taxon>Streptophyta</taxon>
        <taxon>Embryophyta</taxon>
        <taxon>Tracheophyta</taxon>
        <taxon>Spermatophyta</taxon>
        <taxon>Magnoliopsida</taxon>
        <taxon>Liliopsida</taxon>
        <taxon>Asparagales</taxon>
        <taxon>Orchidaceae</taxon>
        <taxon>Apostasioideae</taxon>
        <taxon>Apostasia</taxon>
    </lineage>
</organism>
<dbReference type="EMBL" id="KZ451970">
    <property type="protein sequence ID" value="PKA56624.1"/>
    <property type="molecule type" value="Genomic_DNA"/>
</dbReference>
<dbReference type="Proteomes" id="UP000236161">
    <property type="component" value="Unassembled WGS sequence"/>
</dbReference>
<evidence type="ECO:0000256" key="1">
    <source>
        <dbReference type="ARBA" id="ARBA00004123"/>
    </source>
</evidence>
<accession>A0A2I0AM60</accession>
<dbReference type="InterPro" id="IPR027353">
    <property type="entry name" value="NET_dom"/>
</dbReference>
<evidence type="ECO:0000256" key="2">
    <source>
        <dbReference type="ARBA" id="ARBA00007643"/>
    </source>
</evidence>
<feature type="compositionally biased region" description="Low complexity" evidence="4">
    <location>
        <begin position="18"/>
        <end position="31"/>
    </location>
</feature>
<dbReference type="GO" id="GO:0005681">
    <property type="term" value="C:spliceosomal complex"/>
    <property type="evidence" value="ECO:0007669"/>
    <property type="project" value="TreeGrafter"/>
</dbReference>
<dbReference type="InterPro" id="IPR010756">
    <property type="entry name" value="Tls1-like"/>
</dbReference>
<dbReference type="STRING" id="1088818.A0A2I0AM60"/>